<evidence type="ECO:0000256" key="4">
    <source>
        <dbReference type="ARBA" id="ARBA00022840"/>
    </source>
</evidence>
<comment type="function">
    <text evidence="5">Involved in the formation of 2-(5''-phosphoribosyl)-3'-dephosphocoenzyme-A, the prosthetic group of the acyl-carrier protein of the malonate decarboxylase.</text>
</comment>
<organism evidence="6 7">
    <name type="scientific">Undibacterium arcticum</name>
    <dbReference type="NCBI Taxonomy" id="1762892"/>
    <lineage>
        <taxon>Bacteria</taxon>
        <taxon>Pseudomonadati</taxon>
        <taxon>Pseudomonadota</taxon>
        <taxon>Betaproteobacteria</taxon>
        <taxon>Burkholderiales</taxon>
        <taxon>Oxalobacteraceae</taxon>
        <taxon>Undibacterium</taxon>
    </lineage>
</organism>
<dbReference type="Proteomes" id="UP001595530">
    <property type="component" value="Unassembled WGS sequence"/>
</dbReference>
<evidence type="ECO:0000256" key="3">
    <source>
        <dbReference type="ARBA" id="ARBA00022741"/>
    </source>
</evidence>
<dbReference type="EC" id="2.4.2.52" evidence="5"/>
<dbReference type="GO" id="GO:0016757">
    <property type="term" value="F:glycosyltransferase activity"/>
    <property type="evidence" value="ECO:0007669"/>
    <property type="project" value="UniProtKB-KW"/>
</dbReference>
<keyword evidence="7" id="KW-1185">Reference proteome</keyword>
<keyword evidence="3 5" id="KW-0547">Nucleotide-binding</keyword>
<keyword evidence="4 5" id="KW-0067">ATP-binding</keyword>
<evidence type="ECO:0000256" key="2">
    <source>
        <dbReference type="ARBA" id="ARBA00022679"/>
    </source>
</evidence>
<reference evidence="7" key="1">
    <citation type="journal article" date="2019" name="Int. J. Syst. Evol. Microbiol.">
        <title>The Global Catalogue of Microorganisms (GCM) 10K type strain sequencing project: providing services to taxonomists for standard genome sequencing and annotation.</title>
        <authorList>
            <consortium name="The Broad Institute Genomics Platform"/>
            <consortium name="The Broad Institute Genome Sequencing Center for Infectious Disease"/>
            <person name="Wu L."/>
            <person name="Ma J."/>
        </authorList>
    </citation>
    <scope>NUCLEOTIDE SEQUENCE [LARGE SCALE GENOMIC DNA]</scope>
    <source>
        <strain evidence="7">KCTC 42986</strain>
    </source>
</reference>
<dbReference type="RefSeq" id="WP_390327856.1">
    <property type="nucleotide sequence ID" value="NZ_JBHRTP010000032.1"/>
</dbReference>
<protein>
    <recommendedName>
        <fullName evidence="5">Probable 2-(5''-triphosphoribosyl)-3'-dephosphocoenzyme-A synthase</fullName>
        <shortName evidence="5">2-(5''-triphosphoribosyl)-3'-dephospho-CoA synthase</shortName>
        <ecNumber evidence="5">2.4.2.52</ecNumber>
    </recommendedName>
</protein>
<comment type="similarity">
    <text evidence="5">Belongs to the CitG/MdcB family.</text>
</comment>
<comment type="caution">
    <text evidence="6">The sequence shown here is derived from an EMBL/GenBank/DDBJ whole genome shotgun (WGS) entry which is preliminary data.</text>
</comment>
<dbReference type="PANTHER" id="PTHR30201:SF2">
    <property type="entry name" value="2-(5''-TRIPHOSPHORIBOSYL)-3'-DEPHOSPHOCOENZYME-A SYNTHASE"/>
    <property type="match status" value="1"/>
</dbReference>
<evidence type="ECO:0000313" key="7">
    <source>
        <dbReference type="Proteomes" id="UP001595530"/>
    </source>
</evidence>
<dbReference type="InterPro" id="IPR017555">
    <property type="entry name" value="TriPribosyl-deP-CoA_syn"/>
</dbReference>
<proteinExistence type="inferred from homology"/>
<name>A0ABV7F461_9BURK</name>
<evidence type="ECO:0000256" key="1">
    <source>
        <dbReference type="ARBA" id="ARBA00001210"/>
    </source>
</evidence>
<dbReference type="HAMAP" id="MF_01883">
    <property type="entry name" value="MdcB"/>
    <property type="match status" value="1"/>
</dbReference>
<dbReference type="PANTHER" id="PTHR30201">
    <property type="entry name" value="TRIPHOSPHORIBOSYL-DEPHOSPHO-COA SYNTHASE"/>
    <property type="match status" value="1"/>
</dbReference>
<dbReference type="NCBIfam" id="TIGR03132">
    <property type="entry name" value="malonate_mdcB"/>
    <property type="match status" value="1"/>
</dbReference>
<keyword evidence="2 5" id="KW-0808">Transferase</keyword>
<sequence length="290" mass="31302">MSQRALYHQDLALPLTPAQLARLALRSLHGELVLYPKPGLVSLIDNGSHTDMTAATFVRSLFSLRHYFSEISFAGMQALPFASLKRLAIAAEQRMLRATKGVNTHRGAIFSIGMLCAAIACCSARRIALTPQAIRAALLNNWGEELARHTHVMLADSHGTRVAKQYAASGAREEAALAFPSVFEIALPRLQATLAAGRSWHEAQIDAFFALVAHISDTNLYHRGGAAGAHFARMAAQDFLDAGATAQPDWRSQAVACHRLFVQHRLSPGGAADLLAATCLLQLCMHDSAC</sequence>
<dbReference type="EMBL" id="JBHRTP010000032">
    <property type="protein sequence ID" value="MFC3108582.1"/>
    <property type="molecule type" value="Genomic_DNA"/>
</dbReference>
<evidence type="ECO:0000256" key="5">
    <source>
        <dbReference type="HAMAP-Rule" id="MF_01883"/>
    </source>
</evidence>
<comment type="catalytic activity">
    <reaction evidence="1 5">
        <text>3'-dephospho-CoA + ATP = 2'-(5''-triphospho-alpha-D-ribosyl)-3'-dephospho-CoA + adenine</text>
        <dbReference type="Rhea" id="RHEA:15117"/>
        <dbReference type="ChEBI" id="CHEBI:16708"/>
        <dbReference type="ChEBI" id="CHEBI:30616"/>
        <dbReference type="ChEBI" id="CHEBI:57328"/>
        <dbReference type="ChEBI" id="CHEBI:61378"/>
        <dbReference type="EC" id="2.4.2.52"/>
    </reaction>
</comment>
<accession>A0ABV7F461</accession>
<dbReference type="Pfam" id="PF01874">
    <property type="entry name" value="CitG"/>
    <property type="match status" value="1"/>
</dbReference>
<dbReference type="Gene3D" id="1.10.4200.10">
    <property type="entry name" value="Triphosphoribosyl-dephospho-CoA protein"/>
    <property type="match status" value="1"/>
</dbReference>
<dbReference type="GO" id="GO:0046917">
    <property type="term" value="F:triphosphoribosyl-dephospho-CoA synthase activity"/>
    <property type="evidence" value="ECO:0007669"/>
    <property type="project" value="UniProtKB-EC"/>
</dbReference>
<dbReference type="InterPro" id="IPR002736">
    <property type="entry name" value="CitG"/>
</dbReference>
<evidence type="ECO:0000313" key="6">
    <source>
        <dbReference type="EMBL" id="MFC3108582.1"/>
    </source>
</evidence>
<keyword evidence="6" id="KW-0328">Glycosyltransferase</keyword>
<gene>
    <name evidence="5 6" type="primary">mdcB</name>
    <name evidence="6" type="ORF">ACFOFO_11510</name>
</gene>